<gene>
    <name evidence="1" type="ORF">J4573_02265</name>
</gene>
<dbReference type="Proteomes" id="UP000669179">
    <property type="component" value="Unassembled WGS sequence"/>
</dbReference>
<sequence>MEQRLSGRLGRQVSVIELGTWQLGADWGQARDKDALAVLEAAIETA</sequence>
<evidence type="ECO:0000313" key="2">
    <source>
        <dbReference type="Proteomes" id="UP000669179"/>
    </source>
</evidence>
<protein>
    <recommendedName>
        <fullName evidence="3">Aldo/keto reductase</fullName>
    </recommendedName>
</protein>
<evidence type="ECO:0000313" key="1">
    <source>
        <dbReference type="EMBL" id="MBO2445903.1"/>
    </source>
</evidence>
<comment type="caution">
    <text evidence="1">The sequence shown here is derived from an EMBL/GenBank/DDBJ whole genome shotgun (WGS) entry which is preliminary data.</text>
</comment>
<dbReference type="AlphaFoldDB" id="A0A939P610"/>
<dbReference type="Gene3D" id="3.20.20.100">
    <property type="entry name" value="NADP-dependent oxidoreductase domain"/>
    <property type="match status" value="1"/>
</dbReference>
<evidence type="ECO:0008006" key="3">
    <source>
        <dbReference type="Google" id="ProtNLM"/>
    </source>
</evidence>
<name>A0A939P610_9ACTN</name>
<accession>A0A939P610</accession>
<dbReference type="EMBL" id="JAGEOJ010000001">
    <property type="protein sequence ID" value="MBO2445903.1"/>
    <property type="molecule type" value="Genomic_DNA"/>
</dbReference>
<dbReference type="RefSeq" id="WP_208253483.1">
    <property type="nucleotide sequence ID" value="NZ_JAGEOJ010000001.1"/>
</dbReference>
<proteinExistence type="predicted"/>
<reference evidence="1" key="1">
    <citation type="submission" date="2021-03" db="EMBL/GenBank/DDBJ databases">
        <authorList>
            <person name="Kanchanasin P."/>
            <person name="Saeng-In P."/>
            <person name="Phongsopitanun W."/>
            <person name="Yuki M."/>
            <person name="Kudo T."/>
            <person name="Ohkuma M."/>
            <person name="Tanasupawat S."/>
        </authorList>
    </citation>
    <scope>NUCLEOTIDE SEQUENCE</scope>
    <source>
        <strain evidence="1">GKU 128</strain>
    </source>
</reference>
<dbReference type="InterPro" id="IPR036812">
    <property type="entry name" value="NAD(P)_OxRdtase_dom_sf"/>
</dbReference>
<keyword evidence="2" id="KW-1185">Reference proteome</keyword>
<dbReference type="SUPFAM" id="SSF51430">
    <property type="entry name" value="NAD(P)-linked oxidoreductase"/>
    <property type="match status" value="1"/>
</dbReference>
<organism evidence="1 2">
    <name type="scientific">Actinomadura barringtoniae</name>
    <dbReference type="NCBI Taxonomy" id="1427535"/>
    <lineage>
        <taxon>Bacteria</taxon>
        <taxon>Bacillati</taxon>
        <taxon>Actinomycetota</taxon>
        <taxon>Actinomycetes</taxon>
        <taxon>Streptosporangiales</taxon>
        <taxon>Thermomonosporaceae</taxon>
        <taxon>Actinomadura</taxon>
    </lineage>
</organism>